<dbReference type="GeneTree" id="ENSGT00390000017480"/>
<dbReference type="SUPFAM" id="SSF52799">
    <property type="entry name" value="(Phosphotyrosine protein) phosphatases II"/>
    <property type="match status" value="1"/>
</dbReference>
<keyword evidence="8" id="KW-0520">NAD</keyword>
<name>F1MS25_BOVIN</name>
<feature type="domain" description="NADH:ubiquinone oxidoreductase 30kDa subunit" evidence="10">
    <location>
        <begin position="278"/>
        <end position="398"/>
    </location>
</feature>
<dbReference type="OrthoDB" id="37721at2759"/>
<dbReference type="GO" id="GO:0008137">
    <property type="term" value="F:NADH dehydrogenase (ubiquinone) activity"/>
    <property type="evidence" value="ECO:0007669"/>
    <property type="project" value="UniProtKB-EC"/>
</dbReference>
<evidence type="ECO:0000256" key="7">
    <source>
        <dbReference type="ARBA" id="ARBA00047132"/>
    </source>
</evidence>
<dbReference type="Gene3D" id="3.30.460.80">
    <property type="entry name" value="NADH:ubiquinone oxidoreductase, 30kDa subunit"/>
    <property type="match status" value="1"/>
</dbReference>
<comment type="subunit">
    <text evidence="7">Core subunit of respiratory chain NADH dehydrogenase (Complex I) which is composed of 45 different subunits. Interacts with NDUFAF3. Interacts with RAB5IF. Found in subcomplexes containing subunits NDUFS2, MT-ND1 and NDUFA13.</text>
</comment>
<comment type="similarity">
    <text evidence="1 8">Belongs to the complex I 30 kDa subunit family.</text>
</comment>
<dbReference type="InterPro" id="IPR037232">
    <property type="entry name" value="NADH_quin_OxRdtase_su_C/D-like"/>
</dbReference>
<evidence type="ECO:0000256" key="9">
    <source>
        <dbReference type="SAM" id="MobiDB-lite"/>
    </source>
</evidence>
<feature type="compositionally biased region" description="Low complexity" evidence="9">
    <location>
        <begin position="27"/>
        <end position="40"/>
    </location>
</feature>
<evidence type="ECO:0000313" key="13">
    <source>
        <dbReference type="VGNC" id="VGNC:50228"/>
    </source>
</evidence>
<sequence length="455" mass="51219">MVWVPGAPGGPGDSPGAGPEVATLERPAPAGSSSLGAAAASPPPWPGPRSPASCPAVGGSPLRRAGWAGMAAGTLLEAGLARVLYYPTLLYTVFRGKMPGRAHRDWYHRIDSTVLLGALPLRSMTRRLVQDENVRGVITMNEEYETRFLCNSSKVYHWTPEEAIRAITKIRSHIYIRPGQLEVLKEFHKPGTWNLCFWPRVRPEERLMHTSASVAGRPSVLLLPVRRESSAADTRPTVRPRNAVAHKQLSAFGEYVAEILPKYVQQVQVSCFNELEICIHPDGVIPVLTFLRDHSNAQFKSLADLTAVDIPTRQNRFEIVYNLLSLRFNSRIRVKTYTDELTPIESSVPVYKAANWYEREIWDMFGVFFANHPDLRRILTDYGFEGHPFRKDFPLSGYVELRYDDEVKRVVAEPVELAQEFRKFDLNSPWEAFPAYRQPPESLKLEAGDTKPEAK</sequence>
<dbReference type="HAMAP" id="MF_01357">
    <property type="entry name" value="NDH1_NuoC"/>
    <property type="match status" value="1"/>
</dbReference>
<dbReference type="Reactome" id="R-BTA-6799198">
    <property type="pathway name" value="Complex I biogenesis"/>
</dbReference>
<dbReference type="VGNC" id="VGNC:50228">
    <property type="gene designation" value="NDUFS3"/>
</dbReference>
<evidence type="ECO:0000256" key="3">
    <source>
        <dbReference type="ARBA" id="ARBA00022448"/>
    </source>
</evidence>
<dbReference type="InterPro" id="IPR029021">
    <property type="entry name" value="Prot-tyrosine_phosphatase-like"/>
</dbReference>
<dbReference type="GO" id="GO:0005739">
    <property type="term" value="C:mitochondrion"/>
    <property type="evidence" value="ECO:0007669"/>
    <property type="project" value="UniProtKB-SubCell"/>
</dbReference>
<evidence type="ECO:0000259" key="10">
    <source>
        <dbReference type="Pfam" id="PF00329"/>
    </source>
</evidence>
<dbReference type="PANTHER" id="PTHR10884:SF14">
    <property type="entry name" value="NADH DEHYDROGENASE [UBIQUINONE] IRON-SULFUR PROTEIN 3, MITOCHONDRIAL"/>
    <property type="match status" value="1"/>
</dbReference>
<dbReference type="HOGENOM" id="CLU_042628_0_1_1"/>
<dbReference type="Reactome" id="R-BTA-611105">
    <property type="pathway name" value="Respiratory electron transport"/>
</dbReference>
<dbReference type="InterPro" id="IPR020396">
    <property type="entry name" value="NADH_UbQ_OxRdtase_CS"/>
</dbReference>
<evidence type="ECO:0000313" key="11">
    <source>
        <dbReference type="Ensembl" id="ENSBTAP00000024600.6"/>
    </source>
</evidence>
<proteinExistence type="inferred from homology"/>
<evidence type="ECO:0000256" key="8">
    <source>
        <dbReference type="RuleBase" id="RU003456"/>
    </source>
</evidence>
<accession>F1MS25</accession>
<protein>
    <recommendedName>
        <fullName evidence="2">NADH dehydrogenase [ubiquinone] iron-sulfur protein 3, mitochondrial</fullName>
    </recommendedName>
    <alternativeName>
        <fullName evidence="6">Complex I-30kD</fullName>
    </alternativeName>
    <alternativeName>
        <fullName evidence="5">NADH-ubiquinone oxidoreductase 30 kDa subunit</fullName>
    </alternativeName>
</protein>
<reference evidence="11" key="3">
    <citation type="submission" date="2025-09" db="UniProtKB">
        <authorList>
            <consortium name="Ensembl"/>
        </authorList>
    </citation>
    <scope>IDENTIFICATION</scope>
    <source>
        <strain evidence="11">Hereford</strain>
    </source>
</reference>
<dbReference type="OMA" id="PCRKNRF"/>
<evidence type="ECO:0000256" key="2">
    <source>
        <dbReference type="ARBA" id="ARBA00020084"/>
    </source>
</evidence>
<keyword evidence="12" id="KW-1185">Reference proteome</keyword>
<dbReference type="Gene3D" id="3.90.190.10">
    <property type="entry name" value="Protein tyrosine phosphatase superfamily"/>
    <property type="match status" value="1"/>
</dbReference>
<evidence type="ECO:0000313" key="12">
    <source>
        <dbReference type="Proteomes" id="UP000009136"/>
    </source>
</evidence>
<dbReference type="InterPro" id="IPR001268">
    <property type="entry name" value="NADH_UbQ_OxRdtase_30kDa_su"/>
</dbReference>
<dbReference type="PROSITE" id="PS00542">
    <property type="entry name" value="COMPLEX1_30K"/>
    <property type="match status" value="1"/>
</dbReference>
<evidence type="ECO:0000256" key="1">
    <source>
        <dbReference type="ARBA" id="ARBA00007569"/>
    </source>
</evidence>
<evidence type="ECO:0000256" key="4">
    <source>
        <dbReference type="ARBA" id="ARBA00024313"/>
    </source>
</evidence>
<dbReference type="InParanoid" id="F1MS25"/>
<dbReference type="SMR" id="F1MS25"/>
<evidence type="ECO:0000256" key="6">
    <source>
        <dbReference type="ARBA" id="ARBA00033303"/>
    </source>
</evidence>
<dbReference type="PANTHER" id="PTHR10884">
    <property type="entry name" value="NADH DEHYDROGENASE UBIQUINONE IRON-SULFUR PROTEIN 3"/>
    <property type="match status" value="1"/>
</dbReference>
<organism evidence="11 12">
    <name type="scientific">Bos taurus</name>
    <name type="common">Bovine</name>
    <dbReference type="NCBI Taxonomy" id="9913"/>
    <lineage>
        <taxon>Eukaryota</taxon>
        <taxon>Metazoa</taxon>
        <taxon>Chordata</taxon>
        <taxon>Craniata</taxon>
        <taxon>Vertebrata</taxon>
        <taxon>Euteleostomi</taxon>
        <taxon>Mammalia</taxon>
        <taxon>Eutheria</taxon>
        <taxon>Laurasiatheria</taxon>
        <taxon>Artiodactyla</taxon>
        <taxon>Ruminantia</taxon>
        <taxon>Pecora</taxon>
        <taxon>Bovidae</taxon>
        <taxon>Bovinae</taxon>
        <taxon>Bos</taxon>
    </lineage>
</organism>
<dbReference type="NCBIfam" id="TIGR01961">
    <property type="entry name" value="NuoC_fam"/>
    <property type="match status" value="1"/>
</dbReference>
<dbReference type="InterPro" id="IPR010218">
    <property type="entry name" value="NADH_DH_suC"/>
</dbReference>
<dbReference type="SUPFAM" id="SSF143243">
    <property type="entry name" value="Nqo5-like"/>
    <property type="match status" value="1"/>
</dbReference>
<reference evidence="11" key="1">
    <citation type="submission" date="2018-03" db="EMBL/GenBank/DDBJ databases">
        <title>ARS-UCD1.2.</title>
        <authorList>
            <person name="Rosen B.D."/>
            <person name="Bickhart D.M."/>
            <person name="Koren S."/>
            <person name="Schnabel R.D."/>
            <person name="Hall R."/>
            <person name="Zimin A."/>
            <person name="Dreischer C."/>
            <person name="Schultheiss S."/>
            <person name="Schroeder S.G."/>
            <person name="Elsik C.G."/>
            <person name="Couldrey C."/>
            <person name="Liu G.E."/>
            <person name="Van Tassell C.P."/>
            <person name="Phillippy A.M."/>
            <person name="Smith T.P.L."/>
            <person name="Medrano J.F."/>
        </authorList>
    </citation>
    <scope>NUCLEOTIDE SEQUENCE [LARGE SCALE GENOMIC DNA]</scope>
    <source>
        <strain evidence="11">Hereford</strain>
    </source>
</reference>
<comment type="function">
    <text evidence="4">Core subunit of the mitochondrial membrane respiratory chain NADH dehydrogenase (Complex I) which catalyzes electron transfer from NADH through the respiratory chain, using ubiquinone as an electron acceptor. Essential for the catalytic activity and assembly of complex I.</text>
</comment>
<dbReference type="FunCoup" id="F1MS25">
    <property type="interactions" value="1902"/>
</dbReference>
<dbReference type="GO" id="GO:0045271">
    <property type="term" value="C:respiratory chain complex I"/>
    <property type="evidence" value="ECO:0000318"/>
    <property type="project" value="GO_Central"/>
</dbReference>
<dbReference type="NCBIfam" id="NF004733">
    <property type="entry name" value="PRK06074.1-5"/>
    <property type="match status" value="1"/>
</dbReference>
<dbReference type="Reactome" id="R-BTA-9837999">
    <property type="pathway name" value="Mitochondrial protein degradation"/>
</dbReference>
<reference evidence="11" key="2">
    <citation type="submission" date="2025-08" db="UniProtKB">
        <authorList>
            <consortium name="Ensembl"/>
        </authorList>
    </citation>
    <scope>IDENTIFICATION</scope>
    <source>
        <strain evidence="11">Hereford</strain>
    </source>
</reference>
<feature type="region of interest" description="Disordered" evidence="9">
    <location>
        <begin position="1"/>
        <end position="56"/>
    </location>
</feature>
<dbReference type="VEuPathDB" id="HostDB:ENSBTAG00000018483"/>
<dbReference type="AlphaFoldDB" id="F1MS25"/>
<dbReference type="Proteomes" id="UP000009136">
    <property type="component" value="Chromosome 15"/>
</dbReference>
<dbReference type="Ensembl" id="ENSBTAT00000024600.6">
    <property type="protein sequence ID" value="ENSBTAP00000024600.6"/>
    <property type="gene ID" value="ENSBTAG00000018483.7"/>
</dbReference>
<dbReference type="GO" id="GO:0016651">
    <property type="term" value="F:oxidoreductase activity, acting on NAD(P)H"/>
    <property type="evidence" value="ECO:0007669"/>
    <property type="project" value="InterPro"/>
</dbReference>
<keyword evidence="8" id="KW-1278">Translocase</keyword>
<dbReference type="Bgee" id="ENSBTAG00000018483">
    <property type="expression patterns" value="Expressed in tongue muscle and 105 other cell types or tissues"/>
</dbReference>
<keyword evidence="3 8" id="KW-0813">Transport</keyword>
<evidence type="ECO:0000256" key="5">
    <source>
        <dbReference type="ARBA" id="ARBA00031525"/>
    </source>
</evidence>
<dbReference type="Pfam" id="PF00329">
    <property type="entry name" value="Complex1_30kDa"/>
    <property type="match status" value="1"/>
</dbReference>
<dbReference type="Reactome" id="R-BTA-9013408">
    <property type="pathway name" value="RHOG GTPase cycle"/>
</dbReference>
<gene>
    <name evidence="11 13" type="primary">NDUFS3</name>
</gene>